<evidence type="ECO:0000313" key="4">
    <source>
        <dbReference type="EMBL" id="PQV56039.1"/>
    </source>
</evidence>
<dbReference type="GO" id="GO:1990281">
    <property type="term" value="C:efflux pump complex"/>
    <property type="evidence" value="ECO:0007669"/>
    <property type="project" value="TreeGrafter"/>
</dbReference>
<evidence type="ECO:0000313" key="5">
    <source>
        <dbReference type="Proteomes" id="UP000238338"/>
    </source>
</evidence>
<dbReference type="OrthoDB" id="9791520at2"/>
<dbReference type="Proteomes" id="UP000238338">
    <property type="component" value="Unassembled WGS sequence"/>
</dbReference>
<comment type="similarity">
    <text evidence="1">Belongs to the membrane fusion protein (MFP) (TC 8.A.1) family.</text>
</comment>
<sequence length="393" mass="40813">MTAQSTNITHMAAQLRSLSLEQEPVAARVDEGAEKGQRRAVWPRTIAVLIGIGATGYGASLTQPGHAALDFARLKAATLLTPYFGVAATGAAELPEAAPEMVTQADPTAAPAPAIPAPRQLLGSGYSRAGRDVVLGAPLPARIMSVEVTEGAVVKAGAVLVRLDDRSAQDAVARAELTLREAQLAAAKAALTVTQSVKDRVRAEALAARKVGPQRAADDAGHALDMARMEAEIATLAVTSAETALAAARTDLADYAVRAPFGGVVADLTAAPGMITYGDQSDVLLRLFDPASLMVDVDIAERSLGDLATGIAAEVGFDAWPDQSFHGRVTEIAPILSKERGTIRVTVVLDAPPPDLRPNMAARATLLLEEGPQKATGPLSLTSHPKRKGDDDV</sequence>
<dbReference type="AlphaFoldDB" id="A0A2S8S5E9"/>
<dbReference type="EMBL" id="PVEP01000006">
    <property type="protein sequence ID" value="PQV56039.1"/>
    <property type="molecule type" value="Genomic_DNA"/>
</dbReference>
<feature type="region of interest" description="Disordered" evidence="2">
    <location>
        <begin position="369"/>
        <end position="393"/>
    </location>
</feature>
<protein>
    <submittedName>
        <fullName evidence="4">RND family efflux transporter MFP subunit</fullName>
    </submittedName>
</protein>
<organism evidence="4 5">
    <name type="scientific">Albidovulum denitrificans</name>
    <dbReference type="NCBI Taxonomy" id="404881"/>
    <lineage>
        <taxon>Bacteria</taxon>
        <taxon>Pseudomonadati</taxon>
        <taxon>Pseudomonadota</taxon>
        <taxon>Alphaproteobacteria</taxon>
        <taxon>Rhodobacterales</taxon>
        <taxon>Paracoccaceae</taxon>
        <taxon>Albidovulum</taxon>
    </lineage>
</organism>
<evidence type="ECO:0000256" key="1">
    <source>
        <dbReference type="ARBA" id="ARBA00009477"/>
    </source>
</evidence>
<comment type="caution">
    <text evidence="4">The sequence shown here is derived from an EMBL/GenBank/DDBJ whole genome shotgun (WGS) entry which is preliminary data.</text>
</comment>
<evidence type="ECO:0000259" key="3">
    <source>
        <dbReference type="Pfam" id="PF25954"/>
    </source>
</evidence>
<evidence type="ECO:0000256" key="2">
    <source>
        <dbReference type="SAM" id="MobiDB-lite"/>
    </source>
</evidence>
<dbReference type="Gene3D" id="2.40.50.100">
    <property type="match status" value="1"/>
</dbReference>
<dbReference type="FunFam" id="2.40.30.170:FF:000010">
    <property type="entry name" value="Efflux RND transporter periplasmic adaptor subunit"/>
    <property type="match status" value="1"/>
</dbReference>
<dbReference type="PANTHER" id="PTHR30469">
    <property type="entry name" value="MULTIDRUG RESISTANCE PROTEIN MDTA"/>
    <property type="match status" value="1"/>
</dbReference>
<dbReference type="SUPFAM" id="SSF111369">
    <property type="entry name" value="HlyD-like secretion proteins"/>
    <property type="match status" value="1"/>
</dbReference>
<reference evidence="4 5" key="1">
    <citation type="submission" date="2018-02" db="EMBL/GenBank/DDBJ databases">
        <title>Genomic Encyclopedia of Archaeal and Bacterial Type Strains, Phase II (KMG-II): from individual species to whole genera.</title>
        <authorList>
            <person name="Goeker M."/>
        </authorList>
    </citation>
    <scope>NUCLEOTIDE SEQUENCE [LARGE SCALE GENOMIC DNA]</scope>
    <source>
        <strain evidence="4 5">DSM 18921</strain>
    </source>
</reference>
<dbReference type="InterPro" id="IPR006143">
    <property type="entry name" value="RND_pump_MFP"/>
</dbReference>
<dbReference type="Gene3D" id="2.40.30.170">
    <property type="match status" value="1"/>
</dbReference>
<keyword evidence="5" id="KW-1185">Reference proteome</keyword>
<gene>
    <name evidence="4" type="ORF">LX70_02924</name>
</gene>
<proteinExistence type="inferred from homology"/>
<dbReference type="GO" id="GO:0015562">
    <property type="term" value="F:efflux transmembrane transporter activity"/>
    <property type="evidence" value="ECO:0007669"/>
    <property type="project" value="TreeGrafter"/>
</dbReference>
<dbReference type="InterPro" id="IPR058792">
    <property type="entry name" value="Beta-barrel_RND_2"/>
</dbReference>
<feature type="domain" description="CusB-like beta-barrel" evidence="3">
    <location>
        <begin position="295"/>
        <end position="366"/>
    </location>
</feature>
<dbReference type="RefSeq" id="WP_105515497.1">
    <property type="nucleotide sequence ID" value="NZ_PVEP01000006.1"/>
</dbReference>
<accession>A0A2S8S5E9</accession>
<name>A0A2S8S5E9_9RHOB</name>
<dbReference type="PANTHER" id="PTHR30469:SF15">
    <property type="entry name" value="HLYD FAMILY OF SECRETION PROTEINS"/>
    <property type="match status" value="1"/>
</dbReference>
<dbReference type="NCBIfam" id="TIGR01730">
    <property type="entry name" value="RND_mfp"/>
    <property type="match status" value="1"/>
</dbReference>
<dbReference type="Pfam" id="PF25954">
    <property type="entry name" value="Beta-barrel_RND_2"/>
    <property type="match status" value="1"/>
</dbReference>